<dbReference type="NCBIfam" id="TIGR02191">
    <property type="entry name" value="RNaseIII"/>
    <property type="match status" value="1"/>
</dbReference>
<dbReference type="GeneID" id="79876169"/>
<keyword evidence="9" id="KW-0699">rRNA-binding</keyword>
<evidence type="ECO:0000259" key="10">
    <source>
        <dbReference type="PROSITE" id="PS50137"/>
    </source>
</evidence>
<evidence type="ECO:0000256" key="4">
    <source>
        <dbReference type="ARBA" id="ARBA00022664"/>
    </source>
</evidence>
<dbReference type="InterPro" id="IPR014720">
    <property type="entry name" value="dsRBD_dom"/>
</dbReference>
<dbReference type="Proteomes" id="UP001220658">
    <property type="component" value="Unassembled WGS sequence"/>
</dbReference>
<feature type="binding site" evidence="9">
    <location>
        <position position="118"/>
    </location>
    <ligand>
        <name>Mg(2+)</name>
        <dbReference type="ChEBI" id="CHEBI:18420"/>
    </ligand>
</feature>
<dbReference type="HAMAP" id="MF_00104">
    <property type="entry name" value="RNase_III"/>
    <property type="match status" value="1"/>
</dbReference>
<dbReference type="EMBL" id="JAQNCK010000022">
    <property type="protein sequence ID" value="MDC0828671.1"/>
    <property type="molecule type" value="Genomic_DNA"/>
</dbReference>
<sequence>MRTFTDWLRNEGFRPKREDIYEEACTHSSYANEHPHGCDNNERLEFMGDAVLQIWSADQLFHMQPKMHEGKMTTLRAQTVCEATLAKLNEELGWYKFLKLGVGEEKSGGRKRRSLMADQFEACIGAMYIDLGYEACDKILTEYMMPVFGSEKSEDVTDYKTHLQEVIQADSRKTIQYKLIEEQGPSNAPTFTMGVYLDDILLGKGTSSTKKKAEQLAAKAAFDKMAK</sequence>
<dbReference type="EMBL" id="NFKM01000005">
    <property type="protein sequence ID" value="OUP61226.1"/>
    <property type="molecule type" value="Genomic_DNA"/>
</dbReference>
<dbReference type="PROSITE" id="PS50137">
    <property type="entry name" value="DS_RBD"/>
    <property type="match status" value="1"/>
</dbReference>
<evidence type="ECO:0000259" key="11">
    <source>
        <dbReference type="PROSITE" id="PS50142"/>
    </source>
</evidence>
<comment type="subunit">
    <text evidence="9">Homodimer.</text>
</comment>
<keyword evidence="5 9" id="KW-0540">Nuclease</keyword>
<dbReference type="Proteomes" id="UP000195447">
    <property type="component" value="Unassembled WGS sequence"/>
</dbReference>
<evidence type="ECO:0000256" key="9">
    <source>
        <dbReference type="HAMAP-Rule" id="MF_00104"/>
    </source>
</evidence>
<feature type="domain" description="RNase III" evidence="11">
    <location>
        <begin position="4"/>
        <end position="132"/>
    </location>
</feature>
<comment type="function">
    <text evidence="9">Digests double-stranded RNA. Involved in the processing of primary rRNA transcript to yield the immediate precursors to the large and small rRNAs (23S and 16S). Processes some mRNAs, and tRNAs when they are encoded in the rRNA operon. Processes pre-crRNA and tracrRNA of type II CRISPR loci if present in the organism.</text>
</comment>
<dbReference type="EC" id="3.1.26.3" evidence="9"/>
<comment type="caution">
    <text evidence="13">The sequence shown here is derived from an EMBL/GenBank/DDBJ whole genome shotgun (WGS) entry which is preliminary data.</text>
</comment>
<dbReference type="SMART" id="SM00358">
    <property type="entry name" value="DSRM"/>
    <property type="match status" value="1"/>
</dbReference>
<keyword evidence="7 9" id="KW-0378">Hydrolase</keyword>
<dbReference type="Pfam" id="PF00035">
    <property type="entry name" value="dsrm"/>
    <property type="match status" value="1"/>
</dbReference>
<dbReference type="GO" id="GO:0004525">
    <property type="term" value="F:ribonuclease III activity"/>
    <property type="evidence" value="ECO:0007669"/>
    <property type="project" value="UniProtKB-UniRule"/>
</dbReference>
<protein>
    <recommendedName>
        <fullName evidence="9">Ribonuclease 3</fullName>
        <ecNumber evidence="9">3.1.26.3</ecNumber>
    </recommendedName>
    <alternativeName>
        <fullName evidence="9">Ribonuclease III</fullName>
        <shortName evidence="9">RNase III</shortName>
    </alternativeName>
</protein>
<gene>
    <name evidence="9 12" type="primary">rnc</name>
    <name evidence="13" type="ORF">B5F14_03835</name>
    <name evidence="12" type="ORF">POG00_08090</name>
</gene>
<dbReference type="AlphaFoldDB" id="A0A1Y3VN08"/>
<keyword evidence="4 9" id="KW-0507">mRNA processing</keyword>
<feature type="binding site" evidence="9">
    <location>
        <position position="45"/>
    </location>
    <ligand>
        <name>Mg(2+)</name>
        <dbReference type="ChEBI" id="CHEBI:18420"/>
    </ligand>
</feature>
<dbReference type="Gene3D" id="1.10.1520.10">
    <property type="entry name" value="Ribonuclease III domain"/>
    <property type="match status" value="1"/>
</dbReference>
<feature type="active site" evidence="9">
    <location>
        <position position="49"/>
    </location>
</feature>
<dbReference type="GO" id="GO:0010468">
    <property type="term" value="P:regulation of gene expression"/>
    <property type="evidence" value="ECO:0007669"/>
    <property type="project" value="TreeGrafter"/>
</dbReference>
<keyword evidence="3 9" id="KW-0698">rRNA processing</keyword>
<dbReference type="InterPro" id="IPR036389">
    <property type="entry name" value="RNase_III_sf"/>
</dbReference>
<keyword evidence="9" id="KW-0479">Metal-binding</keyword>
<dbReference type="GO" id="GO:0019843">
    <property type="term" value="F:rRNA binding"/>
    <property type="evidence" value="ECO:0007669"/>
    <property type="project" value="UniProtKB-KW"/>
</dbReference>
<dbReference type="SUPFAM" id="SSF54768">
    <property type="entry name" value="dsRNA-binding domain-like"/>
    <property type="match status" value="1"/>
</dbReference>
<reference evidence="14" key="1">
    <citation type="submission" date="2017-04" db="EMBL/GenBank/DDBJ databases">
        <title>Function of individual gut microbiota members based on whole genome sequencing of pure cultures obtained from chicken caecum.</title>
        <authorList>
            <person name="Medvecky M."/>
            <person name="Cejkova D."/>
            <person name="Polansky O."/>
            <person name="Karasova D."/>
            <person name="Kubasova T."/>
            <person name="Cizek A."/>
            <person name="Rychlik I."/>
        </authorList>
    </citation>
    <scope>NUCLEOTIDE SEQUENCE [LARGE SCALE GENOMIC DNA]</scope>
    <source>
        <strain evidence="14">An178</strain>
    </source>
</reference>
<keyword evidence="14" id="KW-1185">Reference proteome</keyword>
<evidence type="ECO:0000313" key="13">
    <source>
        <dbReference type="EMBL" id="OUP61226.1"/>
    </source>
</evidence>
<reference evidence="13" key="2">
    <citation type="journal article" date="2018" name="BMC Genomics">
        <title>Whole genome sequencing and function prediction of 133 gut anaerobes isolated from chicken caecum in pure cultures.</title>
        <authorList>
            <person name="Medvecky M."/>
            <person name="Cejkova D."/>
            <person name="Polansky O."/>
            <person name="Karasova D."/>
            <person name="Kubasova T."/>
            <person name="Cizek A."/>
            <person name="Rychlik I."/>
        </authorList>
    </citation>
    <scope>NUCLEOTIDE SEQUENCE</scope>
    <source>
        <strain evidence="13">An178</strain>
    </source>
</reference>
<feature type="active site" evidence="9">
    <location>
        <position position="121"/>
    </location>
</feature>
<dbReference type="GO" id="GO:0006364">
    <property type="term" value="P:rRNA processing"/>
    <property type="evidence" value="ECO:0007669"/>
    <property type="project" value="UniProtKB-UniRule"/>
</dbReference>
<evidence type="ECO:0000313" key="14">
    <source>
        <dbReference type="Proteomes" id="UP000195447"/>
    </source>
</evidence>
<comment type="catalytic activity">
    <reaction evidence="1 9">
        <text>Endonucleolytic cleavage to 5'-phosphomonoester.</text>
        <dbReference type="EC" id="3.1.26.3"/>
    </reaction>
</comment>
<keyword evidence="8 9" id="KW-0694">RNA-binding</keyword>
<dbReference type="CDD" id="cd10845">
    <property type="entry name" value="DSRM_RNAse_III_family"/>
    <property type="match status" value="1"/>
</dbReference>
<proteinExistence type="inferred from homology"/>
<feature type="domain" description="DRBM" evidence="10">
    <location>
        <begin position="158"/>
        <end position="227"/>
    </location>
</feature>
<evidence type="ECO:0000256" key="5">
    <source>
        <dbReference type="ARBA" id="ARBA00022722"/>
    </source>
</evidence>
<keyword evidence="9" id="KW-0963">Cytoplasm</keyword>
<evidence type="ECO:0000256" key="8">
    <source>
        <dbReference type="ARBA" id="ARBA00022884"/>
    </source>
</evidence>
<evidence type="ECO:0000256" key="3">
    <source>
        <dbReference type="ARBA" id="ARBA00022552"/>
    </source>
</evidence>
<evidence type="ECO:0000256" key="1">
    <source>
        <dbReference type="ARBA" id="ARBA00000109"/>
    </source>
</evidence>
<feature type="binding site" evidence="9">
    <location>
        <position position="121"/>
    </location>
    <ligand>
        <name>Mg(2+)</name>
        <dbReference type="ChEBI" id="CHEBI:18420"/>
    </ligand>
</feature>
<evidence type="ECO:0000256" key="2">
    <source>
        <dbReference type="ARBA" id="ARBA00010183"/>
    </source>
</evidence>
<dbReference type="SMART" id="SM00535">
    <property type="entry name" value="RIBOc"/>
    <property type="match status" value="1"/>
</dbReference>
<dbReference type="GO" id="GO:0006397">
    <property type="term" value="P:mRNA processing"/>
    <property type="evidence" value="ECO:0007669"/>
    <property type="project" value="UniProtKB-UniRule"/>
</dbReference>
<accession>A0A1Y3VN08</accession>
<dbReference type="InterPro" id="IPR011907">
    <property type="entry name" value="RNase_III"/>
</dbReference>
<dbReference type="InterPro" id="IPR000999">
    <property type="entry name" value="RNase_III_dom"/>
</dbReference>
<dbReference type="PROSITE" id="PS50142">
    <property type="entry name" value="RNASE_3_2"/>
    <property type="match status" value="1"/>
</dbReference>
<comment type="cofactor">
    <cofactor evidence="9">
        <name>Mg(2+)</name>
        <dbReference type="ChEBI" id="CHEBI:18420"/>
    </cofactor>
</comment>
<comment type="subcellular location">
    <subcellularLocation>
        <location evidence="9">Cytoplasm</location>
    </subcellularLocation>
</comment>
<dbReference type="FunFam" id="1.10.1520.10:FF:000001">
    <property type="entry name" value="Ribonuclease 3"/>
    <property type="match status" value="1"/>
</dbReference>
<evidence type="ECO:0000256" key="7">
    <source>
        <dbReference type="ARBA" id="ARBA00022801"/>
    </source>
</evidence>
<dbReference type="GO" id="GO:0046872">
    <property type="term" value="F:metal ion binding"/>
    <property type="evidence" value="ECO:0007669"/>
    <property type="project" value="UniProtKB-KW"/>
</dbReference>
<evidence type="ECO:0000313" key="12">
    <source>
        <dbReference type="EMBL" id="MDC0828671.1"/>
    </source>
</evidence>
<dbReference type="CDD" id="cd00593">
    <property type="entry name" value="RIBOc"/>
    <property type="match status" value="1"/>
</dbReference>
<organism evidence="13 14">
    <name type="scientific">Faecalitalea cylindroides</name>
    <dbReference type="NCBI Taxonomy" id="39483"/>
    <lineage>
        <taxon>Bacteria</taxon>
        <taxon>Bacillati</taxon>
        <taxon>Bacillota</taxon>
        <taxon>Erysipelotrichia</taxon>
        <taxon>Erysipelotrichales</taxon>
        <taxon>Erysipelotrichaceae</taxon>
        <taxon>Faecalitalea</taxon>
    </lineage>
</organism>
<keyword evidence="9" id="KW-0460">Magnesium</keyword>
<keyword evidence="9" id="KW-0819">tRNA processing</keyword>
<reference evidence="12" key="3">
    <citation type="submission" date="2023-01" db="EMBL/GenBank/DDBJ databases">
        <title>Human gut microbiome strain richness.</title>
        <authorList>
            <person name="Chen-Liaw A."/>
        </authorList>
    </citation>
    <scope>NUCLEOTIDE SEQUENCE</scope>
    <source>
        <strain evidence="12">D55st1_G4_D55t1_190419</strain>
    </source>
</reference>
<evidence type="ECO:0000256" key="6">
    <source>
        <dbReference type="ARBA" id="ARBA00022759"/>
    </source>
</evidence>
<dbReference type="Gene3D" id="3.30.160.20">
    <property type="match status" value="1"/>
</dbReference>
<dbReference type="PANTHER" id="PTHR11207:SF0">
    <property type="entry name" value="RIBONUCLEASE 3"/>
    <property type="match status" value="1"/>
</dbReference>
<dbReference type="Pfam" id="PF14622">
    <property type="entry name" value="Ribonucleas_3_3"/>
    <property type="match status" value="1"/>
</dbReference>
<dbReference type="GO" id="GO:0003725">
    <property type="term" value="F:double-stranded RNA binding"/>
    <property type="evidence" value="ECO:0007669"/>
    <property type="project" value="TreeGrafter"/>
</dbReference>
<name>A0A1Y3VN08_9FIRM</name>
<dbReference type="GO" id="GO:0008033">
    <property type="term" value="P:tRNA processing"/>
    <property type="evidence" value="ECO:0007669"/>
    <property type="project" value="UniProtKB-KW"/>
</dbReference>
<dbReference type="SUPFAM" id="SSF69065">
    <property type="entry name" value="RNase III domain-like"/>
    <property type="match status" value="1"/>
</dbReference>
<keyword evidence="6 9" id="KW-0255">Endonuclease</keyword>
<dbReference type="PANTHER" id="PTHR11207">
    <property type="entry name" value="RIBONUCLEASE III"/>
    <property type="match status" value="1"/>
</dbReference>
<comment type="similarity">
    <text evidence="2">Belongs to the ribonuclease III family.</text>
</comment>
<dbReference type="RefSeq" id="WP_022355682.1">
    <property type="nucleotide sequence ID" value="NZ_CABKSV010000045.1"/>
</dbReference>
<dbReference type="GO" id="GO:0005737">
    <property type="term" value="C:cytoplasm"/>
    <property type="evidence" value="ECO:0007669"/>
    <property type="project" value="UniProtKB-SubCell"/>
</dbReference>